<comment type="caution">
    <text evidence="1">The sequence shown here is derived from an EMBL/GenBank/DDBJ whole genome shotgun (WGS) entry which is preliminary data.</text>
</comment>
<dbReference type="PATRIC" id="fig|999432.5.peg.1794"/>
<protein>
    <recommendedName>
        <fullName evidence="2">Lipoprotein</fullName>
    </recommendedName>
</protein>
<dbReference type="EMBL" id="AGDV01000014">
    <property type="protein sequence ID" value="EMB32506.1"/>
    <property type="molecule type" value="Genomic_DNA"/>
</dbReference>
<accession>A0A0E2E3A3</accession>
<organism evidence="1">
    <name type="scientific">Treponema denticola H-22</name>
    <dbReference type="NCBI Taxonomy" id="999432"/>
    <lineage>
        <taxon>Bacteria</taxon>
        <taxon>Pseudomonadati</taxon>
        <taxon>Spirochaetota</taxon>
        <taxon>Spirochaetia</taxon>
        <taxon>Spirochaetales</taxon>
        <taxon>Treponemataceae</taxon>
        <taxon>Treponema</taxon>
    </lineage>
</organism>
<proteinExistence type="predicted"/>
<dbReference type="AlphaFoldDB" id="A0A0E2E3A3"/>
<dbReference type="PROSITE" id="PS51257">
    <property type="entry name" value="PROKAR_LIPOPROTEIN"/>
    <property type="match status" value="1"/>
</dbReference>
<gene>
    <name evidence="1" type="ORF">HMPREF9726_01730</name>
</gene>
<evidence type="ECO:0000313" key="1">
    <source>
        <dbReference type="EMBL" id="EMB32506.1"/>
    </source>
</evidence>
<dbReference type="Proteomes" id="UP000011705">
    <property type="component" value="Chromosome"/>
</dbReference>
<dbReference type="HOGENOM" id="CLU_3259289_0_0_12"/>
<reference evidence="1" key="1">
    <citation type="submission" date="2012-01" db="EMBL/GenBank/DDBJ databases">
        <title>The Genome Sequence of Treponema denticola H-22.</title>
        <authorList>
            <consortium name="The Broad Institute Genome Sequencing Platform"/>
            <person name="Earl A."/>
            <person name="Ward D."/>
            <person name="Feldgarden M."/>
            <person name="Gevers D."/>
            <person name="Blanton J.M."/>
            <person name="Fenno C.J."/>
            <person name="Baranova O.V."/>
            <person name="Mathney J."/>
            <person name="Dewhirst F.E."/>
            <person name="Izard J."/>
            <person name="Young S.K."/>
            <person name="Zeng Q."/>
            <person name="Gargeya S."/>
            <person name="Fitzgerald M."/>
            <person name="Haas B."/>
            <person name="Abouelleil A."/>
            <person name="Alvarado L."/>
            <person name="Arachchi H.M."/>
            <person name="Berlin A."/>
            <person name="Chapman S.B."/>
            <person name="Gearin G."/>
            <person name="Goldberg J."/>
            <person name="Griggs A."/>
            <person name="Gujja S."/>
            <person name="Hansen M."/>
            <person name="Heiman D."/>
            <person name="Howarth C."/>
            <person name="Larimer J."/>
            <person name="Lui A."/>
            <person name="MacDonald P.J.P."/>
            <person name="McCowen C."/>
            <person name="Montmayeur A."/>
            <person name="Murphy C."/>
            <person name="Neiman D."/>
            <person name="Pearson M."/>
            <person name="Priest M."/>
            <person name="Roberts A."/>
            <person name="Saif S."/>
            <person name="Shea T."/>
            <person name="Sisk P."/>
            <person name="Stolte C."/>
            <person name="Sykes S."/>
            <person name="Wortman J."/>
            <person name="Nusbaum C."/>
            <person name="Birren B."/>
        </authorList>
    </citation>
    <scope>NUCLEOTIDE SEQUENCE [LARGE SCALE GENOMIC DNA]</scope>
    <source>
        <strain evidence="1">H-22</strain>
    </source>
</reference>
<name>A0A0E2E3A3_TREDN</name>
<evidence type="ECO:0008006" key="2">
    <source>
        <dbReference type="Google" id="ProtNLM"/>
    </source>
</evidence>
<sequence length="42" mass="4702">MKLKCAVFINLIILLVILTLSISCSKEEKLQPINVIQEGPTF</sequence>